<feature type="domain" description="UvrD-like helicase C-terminal" evidence="10">
    <location>
        <begin position="267"/>
        <end position="558"/>
    </location>
</feature>
<evidence type="ECO:0000256" key="5">
    <source>
        <dbReference type="ARBA" id="ARBA00022806"/>
    </source>
</evidence>
<dbReference type="PROSITE" id="PS51217">
    <property type="entry name" value="UVRD_HELICASE_CTER"/>
    <property type="match status" value="1"/>
</dbReference>
<keyword evidence="6" id="KW-0269">Exonuclease</keyword>
<keyword evidence="9" id="KW-0234">DNA repair</keyword>
<dbReference type="GO" id="GO:0004527">
    <property type="term" value="F:exonuclease activity"/>
    <property type="evidence" value="ECO:0007669"/>
    <property type="project" value="UniProtKB-KW"/>
</dbReference>
<keyword evidence="1" id="KW-0540">Nuclease</keyword>
<dbReference type="InterPro" id="IPR027417">
    <property type="entry name" value="P-loop_NTPase"/>
</dbReference>
<dbReference type="AlphaFoldDB" id="A0A934WPH6"/>
<dbReference type="EMBL" id="JAEQMG010000048">
    <property type="protein sequence ID" value="MBK6088056.1"/>
    <property type="molecule type" value="Genomic_DNA"/>
</dbReference>
<evidence type="ECO:0000256" key="7">
    <source>
        <dbReference type="ARBA" id="ARBA00022840"/>
    </source>
</evidence>
<dbReference type="GO" id="GO:0003677">
    <property type="term" value="F:DNA binding"/>
    <property type="evidence" value="ECO:0007669"/>
    <property type="project" value="UniProtKB-KW"/>
</dbReference>
<dbReference type="GO" id="GO:0006310">
    <property type="term" value="P:DNA recombination"/>
    <property type="evidence" value="ECO:0007669"/>
    <property type="project" value="TreeGrafter"/>
</dbReference>
<dbReference type="Pfam" id="PF21445">
    <property type="entry name" value="ADDB_N"/>
    <property type="match status" value="1"/>
</dbReference>
<dbReference type="RefSeq" id="WP_186832939.1">
    <property type="nucleotide sequence ID" value="NZ_JAEQMG010000048.1"/>
</dbReference>
<evidence type="ECO:0000256" key="9">
    <source>
        <dbReference type="ARBA" id="ARBA00023204"/>
    </source>
</evidence>
<reference evidence="11" key="1">
    <citation type="submission" date="2021-01" db="EMBL/GenBank/DDBJ databases">
        <title>Genome public.</title>
        <authorList>
            <person name="Liu C."/>
            <person name="Sun Q."/>
        </authorList>
    </citation>
    <scope>NUCLEOTIDE SEQUENCE</scope>
    <source>
        <strain evidence="11">M6</strain>
    </source>
</reference>
<dbReference type="GO" id="GO:0005524">
    <property type="term" value="F:ATP binding"/>
    <property type="evidence" value="ECO:0007669"/>
    <property type="project" value="UniProtKB-KW"/>
</dbReference>
<dbReference type="Gene3D" id="3.40.50.300">
    <property type="entry name" value="P-loop containing nucleotide triphosphate hydrolases"/>
    <property type="match status" value="4"/>
</dbReference>
<accession>A0A934WPH6</accession>
<keyword evidence="12" id="KW-1185">Reference proteome</keyword>
<dbReference type="InterPro" id="IPR011335">
    <property type="entry name" value="Restrct_endonuc-II-like"/>
</dbReference>
<dbReference type="PANTHER" id="PTHR30591">
    <property type="entry name" value="RECBCD ENZYME SUBUNIT RECC"/>
    <property type="match status" value="1"/>
</dbReference>
<keyword evidence="4" id="KW-0378">Hydrolase</keyword>
<dbReference type="Pfam" id="PF12705">
    <property type="entry name" value="PDDEXK_1"/>
    <property type="match status" value="1"/>
</dbReference>
<dbReference type="InterPro" id="IPR049035">
    <property type="entry name" value="ADDB_N"/>
</dbReference>
<dbReference type="PANTHER" id="PTHR30591:SF1">
    <property type="entry name" value="RECBCD ENZYME SUBUNIT RECC"/>
    <property type="match status" value="1"/>
</dbReference>
<gene>
    <name evidence="11" type="ORF">JKK62_05220</name>
</gene>
<evidence type="ECO:0000256" key="6">
    <source>
        <dbReference type="ARBA" id="ARBA00022839"/>
    </source>
</evidence>
<organism evidence="11 12">
    <name type="scientific">Ruminococcus difficilis</name>
    <dbReference type="NCBI Taxonomy" id="2763069"/>
    <lineage>
        <taxon>Bacteria</taxon>
        <taxon>Bacillati</taxon>
        <taxon>Bacillota</taxon>
        <taxon>Clostridia</taxon>
        <taxon>Eubacteriales</taxon>
        <taxon>Oscillospiraceae</taxon>
        <taxon>Ruminococcus</taxon>
    </lineage>
</organism>
<evidence type="ECO:0000259" key="10">
    <source>
        <dbReference type="PROSITE" id="PS51217"/>
    </source>
</evidence>
<dbReference type="SUPFAM" id="SSF52980">
    <property type="entry name" value="Restriction endonuclease-like"/>
    <property type="match status" value="1"/>
</dbReference>
<evidence type="ECO:0000256" key="4">
    <source>
        <dbReference type="ARBA" id="ARBA00022801"/>
    </source>
</evidence>
<evidence type="ECO:0000313" key="11">
    <source>
        <dbReference type="EMBL" id="MBK6088056.1"/>
    </source>
</evidence>
<sequence>MLRFVLGRSGYGKSEYLRRKFADLARKGEDKLLFLVPDQISFETEAAFLDLLGPAVSRNIMVLGFSRLCDYVFEQTGNRFATFADDGVRHLMMSLALEQVGDELTVFDKRTDSADMRELMLSAVKEYKKCALSSDVLREAAQSAGDDTLRAKLNDTALVYDAYNAIMERSYMDPLDSLTKVCELLTDRKLFEGYTVALDAFYGFTAQEYDVIEQLLVMSNEMFVALTDDCRPDSENLFFVPRRTRARLSRMARDHGVEIAPLTTLHTPYRFHDEALIALEESAYRPEKEPYIQNADAVTIYRASGLYDECDFVARTIRALVEDGARYRDIAVICRSADRYTGILESYFDKYGVRCFMDKPQNIDAMPMVRLVTAAFNIVNRGFQREDVLSLLKTGLCSYSVGEIADFENYLFVWDISGRKFDTPFTASPDGFADEMSERQKEILERVEALRADIIGTLRDFAFAVKDTDGRTIAKALMKLLYKLRVDDNINTLFDAYEAQGEHELAADLIRMWNVLCGILDKTVAVIGDYAMTPKRFAELLYTNFAASEVSTIPRGMDEVDVSTADRSLISDKKIVFLIGALDGEFPHTPVEAGVFTDDERVLLKETLHLPLSDSIEELIATERYYAYSALTAAGDRLYLSFPAADVRGELLTPSDIISEVEVSLPKHRFINYDTVPIGERLRSKRAAFDYLVSRYHSRSADIAALKAYFLEDEEYRAVINSIEDVLSRRVRKIKDMKLTKELFGKEMRLSSTKIDVYHKCPFRYFCEYGLHIRERRKATVDALEYGTLMHHIFEVFFSRYSREEYIQMDESVIEDIVSDILDNYIDVHFGGTEEKSERFLYLLYRTKSTATRLLLHMIRELGQSDFIPVDFELGVGEDIPDYSVELKDGLRLSVRGSVDRVDRCDADGKSYIRVIDYKTGTKEFNINDLLYGLNLQMFIYLYAIRENGAQRYGEITPAGVLYMPAVSPSVSADPDTPEAKIRSELIKKYAMKGVILDDADVVAHMEHDGEGVFIPAKLKDGVVSASAGSLATLEELGAIFRRIDELTTAMAQSLYDGDVAALPLKGKKYDGCAYCVYRAVCLHKDDDPCREAVDRSAAEVFEELRGEGDHDGT</sequence>
<dbReference type="InterPro" id="IPR014017">
    <property type="entry name" value="DNA_helicase_UvrD-like_C"/>
</dbReference>
<evidence type="ECO:0000256" key="1">
    <source>
        <dbReference type="ARBA" id="ARBA00022722"/>
    </source>
</evidence>
<dbReference type="Proteomes" id="UP000633365">
    <property type="component" value="Unassembled WGS sequence"/>
</dbReference>
<evidence type="ECO:0000313" key="12">
    <source>
        <dbReference type="Proteomes" id="UP000633365"/>
    </source>
</evidence>
<dbReference type="GO" id="GO:0006281">
    <property type="term" value="P:DNA repair"/>
    <property type="evidence" value="ECO:0007669"/>
    <property type="project" value="UniProtKB-KW"/>
</dbReference>
<evidence type="ECO:0000256" key="2">
    <source>
        <dbReference type="ARBA" id="ARBA00022741"/>
    </source>
</evidence>
<dbReference type="SUPFAM" id="SSF52540">
    <property type="entry name" value="P-loop containing nucleoside triphosphate hydrolases"/>
    <property type="match status" value="1"/>
</dbReference>
<keyword evidence="8" id="KW-0238">DNA-binding</keyword>
<comment type="caution">
    <text evidence="11">The sequence shown here is derived from an EMBL/GenBank/DDBJ whole genome shotgun (WGS) entry which is preliminary data.</text>
</comment>
<evidence type="ECO:0000256" key="8">
    <source>
        <dbReference type="ARBA" id="ARBA00023125"/>
    </source>
</evidence>
<keyword evidence="3" id="KW-0227">DNA damage</keyword>
<keyword evidence="5" id="KW-0347">Helicase</keyword>
<name>A0A934WPH6_9FIRM</name>
<evidence type="ECO:0000256" key="3">
    <source>
        <dbReference type="ARBA" id="ARBA00022763"/>
    </source>
</evidence>
<keyword evidence="2" id="KW-0547">Nucleotide-binding</keyword>
<protein>
    <submittedName>
        <fullName evidence="11">PD-(D/E)XK nuclease family protein</fullName>
    </submittedName>
</protein>
<dbReference type="InterPro" id="IPR011604">
    <property type="entry name" value="PDDEXK-like_dom_sf"/>
</dbReference>
<dbReference type="InterPro" id="IPR038726">
    <property type="entry name" value="PDDEXK_AddAB-type"/>
</dbReference>
<proteinExistence type="predicted"/>
<dbReference type="GO" id="GO:0004386">
    <property type="term" value="F:helicase activity"/>
    <property type="evidence" value="ECO:0007669"/>
    <property type="project" value="UniProtKB-KW"/>
</dbReference>
<dbReference type="Gene3D" id="3.90.320.10">
    <property type="match status" value="1"/>
</dbReference>
<keyword evidence="7" id="KW-0067">ATP-binding</keyword>